<dbReference type="CDD" id="cd00093">
    <property type="entry name" value="HTH_XRE"/>
    <property type="match status" value="1"/>
</dbReference>
<proteinExistence type="predicted"/>
<reference evidence="2 3" key="1">
    <citation type="submission" date="2016-02" db="EMBL/GenBank/DDBJ databases">
        <title>Complete genome sequence of Halocynthiibacter arcticus PAMC 20958t from arctic marine sediment.</title>
        <authorList>
            <person name="Lee Y.M."/>
            <person name="Baek K."/>
            <person name="Lee H.K."/>
            <person name="Shin S.C."/>
        </authorList>
    </citation>
    <scope>NUCLEOTIDE SEQUENCE [LARGE SCALE GENOMIC DNA]</scope>
    <source>
        <strain evidence="2">PAMC 20958</strain>
    </source>
</reference>
<accession>A0A126V1Y6</accession>
<evidence type="ECO:0000313" key="3">
    <source>
        <dbReference type="Proteomes" id="UP000070371"/>
    </source>
</evidence>
<dbReference type="PROSITE" id="PS50943">
    <property type="entry name" value="HTH_CROC1"/>
    <property type="match status" value="1"/>
</dbReference>
<dbReference type="EMBL" id="CP014327">
    <property type="protein sequence ID" value="AML52293.1"/>
    <property type="molecule type" value="Genomic_DNA"/>
</dbReference>
<dbReference type="Gene3D" id="1.10.260.40">
    <property type="entry name" value="lambda repressor-like DNA-binding domains"/>
    <property type="match status" value="1"/>
</dbReference>
<feature type="domain" description="HTH cro/C1-type" evidence="1">
    <location>
        <begin position="23"/>
        <end position="77"/>
    </location>
</feature>
<dbReference type="SMART" id="SM00530">
    <property type="entry name" value="HTH_XRE"/>
    <property type="match status" value="1"/>
</dbReference>
<keyword evidence="2" id="KW-0238">DNA-binding</keyword>
<dbReference type="InterPro" id="IPR010982">
    <property type="entry name" value="Lambda_DNA-bd_dom_sf"/>
</dbReference>
<dbReference type="GO" id="GO:0003677">
    <property type="term" value="F:DNA binding"/>
    <property type="evidence" value="ECO:0007669"/>
    <property type="project" value="UniProtKB-KW"/>
</dbReference>
<evidence type="ECO:0000259" key="1">
    <source>
        <dbReference type="PROSITE" id="PS50943"/>
    </source>
</evidence>
<dbReference type="AlphaFoldDB" id="A0A126V1Y6"/>
<dbReference type="OrthoDB" id="5659783at2"/>
<protein>
    <submittedName>
        <fullName evidence="2">DNA-binding protein</fullName>
    </submittedName>
</protein>
<dbReference type="KEGG" id="hat:RC74_14330"/>
<dbReference type="Pfam" id="PF01381">
    <property type="entry name" value="HTH_3"/>
    <property type="match status" value="1"/>
</dbReference>
<sequence>MSTINLENTDQFNETVATFGDRLEAAREAKGLTVEGLAGKIGVEASRVEAWENDADSPRANRIQILAGLLNVSMVWLISGEGNGTSHVADTYDRPAGVNDALGEIAQMKATLTGVLDKLDKLEKRLQEID</sequence>
<organism evidence="2 3">
    <name type="scientific">Falsihalocynthiibacter arcticus</name>
    <dbReference type="NCBI Taxonomy" id="1579316"/>
    <lineage>
        <taxon>Bacteria</taxon>
        <taxon>Pseudomonadati</taxon>
        <taxon>Pseudomonadota</taxon>
        <taxon>Alphaproteobacteria</taxon>
        <taxon>Rhodobacterales</taxon>
        <taxon>Roseobacteraceae</taxon>
        <taxon>Falsihalocynthiibacter</taxon>
    </lineage>
</organism>
<dbReference type="InterPro" id="IPR001387">
    <property type="entry name" value="Cro/C1-type_HTH"/>
</dbReference>
<evidence type="ECO:0000313" key="2">
    <source>
        <dbReference type="EMBL" id="AML52293.1"/>
    </source>
</evidence>
<name>A0A126V1Y6_9RHOB</name>
<dbReference type="STRING" id="1579316.RC74_14330"/>
<dbReference type="SUPFAM" id="SSF47413">
    <property type="entry name" value="lambda repressor-like DNA-binding domains"/>
    <property type="match status" value="1"/>
</dbReference>
<dbReference type="RefSeq" id="WP_039001243.1">
    <property type="nucleotide sequence ID" value="NZ_CP014327.1"/>
</dbReference>
<gene>
    <name evidence="2" type="ORF">RC74_14330</name>
</gene>
<dbReference type="Proteomes" id="UP000070371">
    <property type="component" value="Chromosome"/>
</dbReference>
<keyword evidence="3" id="KW-1185">Reference proteome</keyword>